<organism evidence="1 2">
    <name type="scientific">Clostridium butyricum</name>
    <dbReference type="NCBI Taxonomy" id="1492"/>
    <lineage>
        <taxon>Bacteria</taxon>
        <taxon>Bacillati</taxon>
        <taxon>Bacillota</taxon>
        <taxon>Clostridia</taxon>
        <taxon>Eubacteriales</taxon>
        <taxon>Clostridiaceae</taxon>
        <taxon>Clostridium</taxon>
    </lineage>
</organism>
<dbReference type="InterPro" id="IPR003724">
    <property type="entry name" value="CblAdoTrfase_CobA"/>
</dbReference>
<comment type="caution">
    <text evidence="1">The sequence shown here is derived from an EMBL/GenBank/DDBJ whole genome shotgun (WGS) entry which is preliminary data.</text>
</comment>
<dbReference type="PANTHER" id="PTHR46638">
    <property type="entry name" value="CORRINOID ADENOSYLTRANSFERASE"/>
    <property type="match status" value="1"/>
</dbReference>
<keyword evidence="1" id="KW-0808">Transferase</keyword>
<evidence type="ECO:0000313" key="2">
    <source>
        <dbReference type="Proteomes" id="UP000238081"/>
    </source>
</evidence>
<dbReference type="EMBL" id="LRDH01000098">
    <property type="protein sequence ID" value="PPV15549.1"/>
    <property type="molecule type" value="Genomic_DNA"/>
</dbReference>
<protein>
    <submittedName>
        <fullName evidence="1">Cob(I)yrinic acid a,c-diamide adenosyltransferase</fullName>
    </submittedName>
</protein>
<dbReference type="GO" id="GO:0008817">
    <property type="term" value="F:corrinoid adenosyltransferase activity"/>
    <property type="evidence" value="ECO:0007669"/>
    <property type="project" value="InterPro"/>
</dbReference>
<dbReference type="RefSeq" id="WP_043664079.1">
    <property type="nucleotide sequence ID" value="NZ_JADNPC010000005.1"/>
</dbReference>
<name>A0A2S7FBR9_CLOBU</name>
<sequence>MRGLIHIYCGDGKGKTTAATGLAIRGAGNLMKVIFVQFLKDGTSNELKILNDIDNIDVLVCKKHLGFSWNMDDETKKIAISEYTKLFDDAVEEALKKDVDMIIFDEIMSAISGKFVSEEKVLKFLNEKPEKLEVILTGRNPSEELIEKADYVSEVKKVKHPFDKGIQSRIGIEY</sequence>
<dbReference type="Gene3D" id="3.40.50.300">
    <property type="entry name" value="P-loop containing nucleotide triphosphate hydrolases"/>
    <property type="match status" value="1"/>
</dbReference>
<dbReference type="PIRSF" id="PIRSF015617">
    <property type="entry name" value="Adensltrnsf_CobA"/>
    <property type="match status" value="1"/>
</dbReference>
<dbReference type="PANTHER" id="PTHR46638:SF1">
    <property type="entry name" value="CORRINOID ADENOSYLTRANSFERASE"/>
    <property type="match status" value="1"/>
</dbReference>
<gene>
    <name evidence="1" type="ORF">AWN73_11535</name>
</gene>
<dbReference type="AlphaFoldDB" id="A0A2S7FBR9"/>
<dbReference type="GO" id="GO:0009236">
    <property type="term" value="P:cobalamin biosynthetic process"/>
    <property type="evidence" value="ECO:0007669"/>
    <property type="project" value="InterPro"/>
</dbReference>
<dbReference type="GO" id="GO:0005524">
    <property type="term" value="F:ATP binding"/>
    <property type="evidence" value="ECO:0007669"/>
    <property type="project" value="InterPro"/>
</dbReference>
<dbReference type="SUPFAM" id="SSF52540">
    <property type="entry name" value="P-loop containing nucleoside triphosphate hydrolases"/>
    <property type="match status" value="1"/>
</dbReference>
<dbReference type="Proteomes" id="UP000238081">
    <property type="component" value="Unassembled WGS sequence"/>
</dbReference>
<dbReference type="InterPro" id="IPR027417">
    <property type="entry name" value="P-loop_NTPase"/>
</dbReference>
<proteinExistence type="predicted"/>
<reference evidence="1 2" key="1">
    <citation type="submission" date="2016-01" db="EMBL/GenBank/DDBJ databases">
        <title>Characterization of the Clostridium difficile lineages that are prevalent in Hong Kong and China.</title>
        <authorList>
            <person name="Kwok J.S.-L."/>
            <person name="Lam W.-Y."/>
            <person name="Ip M."/>
            <person name="Chan T.-F."/>
            <person name="Hawkey P.M."/>
            <person name="Tsui S.K.-W."/>
        </authorList>
    </citation>
    <scope>NUCLEOTIDE SEQUENCE [LARGE SCALE GENOMIC DNA]</scope>
    <source>
        <strain evidence="1 2">300064</strain>
    </source>
</reference>
<accession>A0A2S7FBR9</accession>
<dbReference type="Pfam" id="PF02572">
    <property type="entry name" value="CobA_CobO_BtuR"/>
    <property type="match status" value="1"/>
</dbReference>
<evidence type="ECO:0000313" key="1">
    <source>
        <dbReference type="EMBL" id="PPV15549.1"/>
    </source>
</evidence>